<feature type="binding site" evidence="7">
    <location>
        <position position="42"/>
    </location>
    <ligand>
        <name>ATP</name>
        <dbReference type="ChEBI" id="CHEBI:30616"/>
    </ligand>
</feature>
<sequence>MMGQAASWQVPGYEDVQELGRGGFGRVVLARRVADGAPVAVKYLAARLVGDERFREEFRREARTLVGLRSPHTVRLYDYVEADPAGAAIVMEYVPGASLRQLLRQVGAAMPPEAALGILKGSLLGLGAAHQVGVVHRDYKPENVLVRPEGASVLADFGIAVRTGEQAAEIVGTPPYMAPEQFTGAAPSAAADVYAATVVFFECVTGTRPVDLDSSGLDSWADAHRQIRVPVELAPEPVRELILRGLAKDPAGRPAGALAFAEELEHAAVAGYGLGWEARGWQVLAGALTGLAAAGVVLSLVPGLAGPVVPLASLAPPAVVPLASLAPPAVVPPPTLGPVPSPVPPPTMGPVPSPVPPPSMGPAPSPVPSPSMGQPPGSFPSAPQSPYPRPHVLRHAYSKLGAAKTAALATAAVTATAGITAVVVTKSPKTAPPPIPAKSAVVVASASTPLAPSTSLISATSATSASPSPSATPLALGVFANTWIAHFGVLKIAADGTFTLEIFDVVHGSYHSAGTLTAATATTADGTVTTTDYAIPNGVPLGPVHMEFAKDTGTVDFVQGTTDRTFCSHSSPPGYCGA</sequence>
<dbReference type="PROSITE" id="PS00108">
    <property type="entry name" value="PROTEIN_KINASE_ST"/>
    <property type="match status" value="1"/>
</dbReference>
<evidence type="ECO:0000256" key="8">
    <source>
        <dbReference type="SAM" id="MobiDB-lite"/>
    </source>
</evidence>
<evidence type="ECO:0000256" key="6">
    <source>
        <dbReference type="ARBA" id="ARBA00022840"/>
    </source>
</evidence>
<dbReference type="PANTHER" id="PTHR43289">
    <property type="entry name" value="MITOGEN-ACTIVATED PROTEIN KINASE KINASE KINASE 20-RELATED"/>
    <property type="match status" value="1"/>
</dbReference>
<reference evidence="11" key="1">
    <citation type="journal article" date="2019" name="Int. J. Syst. Evol. Microbiol.">
        <title>The Global Catalogue of Microorganisms (GCM) 10K type strain sequencing project: providing services to taxonomists for standard genome sequencing and annotation.</title>
        <authorList>
            <consortium name="The Broad Institute Genomics Platform"/>
            <consortium name="The Broad Institute Genome Sequencing Center for Infectious Disease"/>
            <person name="Wu L."/>
            <person name="Ma J."/>
        </authorList>
    </citation>
    <scope>NUCLEOTIDE SEQUENCE [LARGE SCALE GENOMIC DNA]</scope>
    <source>
        <strain evidence="11">JCM 16014</strain>
    </source>
</reference>
<organism evidence="10 11">
    <name type="scientific">Catenulispora yoronensis</name>
    <dbReference type="NCBI Taxonomy" id="450799"/>
    <lineage>
        <taxon>Bacteria</taxon>
        <taxon>Bacillati</taxon>
        <taxon>Actinomycetota</taxon>
        <taxon>Actinomycetes</taxon>
        <taxon>Catenulisporales</taxon>
        <taxon>Catenulisporaceae</taxon>
        <taxon>Catenulispora</taxon>
    </lineage>
</organism>
<dbReference type="EMBL" id="BAAAQN010000030">
    <property type="protein sequence ID" value="GAA2040621.1"/>
    <property type="molecule type" value="Genomic_DNA"/>
</dbReference>
<dbReference type="CDD" id="cd14014">
    <property type="entry name" value="STKc_PknB_like"/>
    <property type="match status" value="1"/>
</dbReference>
<evidence type="ECO:0000313" key="11">
    <source>
        <dbReference type="Proteomes" id="UP001500751"/>
    </source>
</evidence>
<dbReference type="InterPro" id="IPR011009">
    <property type="entry name" value="Kinase-like_dom_sf"/>
</dbReference>
<dbReference type="InterPro" id="IPR008271">
    <property type="entry name" value="Ser/Thr_kinase_AS"/>
</dbReference>
<dbReference type="PROSITE" id="PS00107">
    <property type="entry name" value="PROTEIN_KINASE_ATP"/>
    <property type="match status" value="1"/>
</dbReference>
<evidence type="ECO:0000256" key="7">
    <source>
        <dbReference type="PROSITE-ProRule" id="PRU10141"/>
    </source>
</evidence>
<dbReference type="InterPro" id="IPR017441">
    <property type="entry name" value="Protein_kinase_ATP_BS"/>
</dbReference>
<evidence type="ECO:0000313" key="10">
    <source>
        <dbReference type="EMBL" id="GAA2040621.1"/>
    </source>
</evidence>
<evidence type="ECO:0000256" key="2">
    <source>
        <dbReference type="ARBA" id="ARBA00022527"/>
    </source>
</evidence>
<feature type="region of interest" description="Disordered" evidence="8">
    <location>
        <begin position="350"/>
        <end position="390"/>
    </location>
</feature>
<evidence type="ECO:0000256" key="4">
    <source>
        <dbReference type="ARBA" id="ARBA00022741"/>
    </source>
</evidence>
<dbReference type="PANTHER" id="PTHR43289:SF6">
    <property type="entry name" value="SERINE_THREONINE-PROTEIN KINASE NEKL-3"/>
    <property type="match status" value="1"/>
</dbReference>
<proteinExistence type="predicted"/>
<name>A0ABP5G5J7_9ACTN</name>
<protein>
    <recommendedName>
        <fullName evidence="1">non-specific serine/threonine protein kinase</fullName>
        <ecNumber evidence="1">2.7.11.1</ecNumber>
    </recommendedName>
</protein>
<keyword evidence="2" id="KW-0723">Serine/threonine-protein kinase</keyword>
<keyword evidence="4 7" id="KW-0547">Nucleotide-binding</keyword>
<dbReference type="Gene3D" id="3.30.200.20">
    <property type="entry name" value="Phosphorylase Kinase, domain 1"/>
    <property type="match status" value="1"/>
</dbReference>
<evidence type="ECO:0000256" key="1">
    <source>
        <dbReference type="ARBA" id="ARBA00012513"/>
    </source>
</evidence>
<keyword evidence="6 7" id="KW-0067">ATP-binding</keyword>
<dbReference type="InterPro" id="IPR000719">
    <property type="entry name" value="Prot_kinase_dom"/>
</dbReference>
<dbReference type="EC" id="2.7.11.1" evidence="1"/>
<evidence type="ECO:0000256" key="3">
    <source>
        <dbReference type="ARBA" id="ARBA00022679"/>
    </source>
</evidence>
<dbReference type="Proteomes" id="UP001500751">
    <property type="component" value="Unassembled WGS sequence"/>
</dbReference>
<comment type="caution">
    <text evidence="10">The sequence shown here is derived from an EMBL/GenBank/DDBJ whole genome shotgun (WGS) entry which is preliminary data.</text>
</comment>
<dbReference type="PROSITE" id="PS50011">
    <property type="entry name" value="PROTEIN_KINASE_DOM"/>
    <property type="match status" value="1"/>
</dbReference>
<dbReference type="Pfam" id="PF00069">
    <property type="entry name" value="Pkinase"/>
    <property type="match status" value="1"/>
</dbReference>
<keyword evidence="3" id="KW-0808">Transferase</keyword>
<keyword evidence="11" id="KW-1185">Reference proteome</keyword>
<evidence type="ECO:0000256" key="5">
    <source>
        <dbReference type="ARBA" id="ARBA00022777"/>
    </source>
</evidence>
<feature type="domain" description="Protein kinase" evidence="9">
    <location>
        <begin position="13"/>
        <end position="269"/>
    </location>
</feature>
<accession>A0ABP5G5J7</accession>
<keyword evidence="5" id="KW-0418">Kinase</keyword>
<dbReference type="SUPFAM" id="SSF56112">
    <property type="entry name" value="Protein kinase-like (PK-like)"/>
    <property type="match status" value="1"/>
</dbReference>
<feature type="compositionally biased region" description="Pro residues" evidence="8">
    <location>
        <begin position="350"/>
        <end position="369"/>
    </location>
</feature>
<gene>
    <name evidence="10" type="ORF">GCM10009839_48480</name>
</gene>
<evidence type="ECO:0000259" key="9">
    <source>
        <dbReference type="PROSITE" id="PS50011"/>
    </source>
</evidence>
<dbReference type="Gene3D" id="1.10.510.10">
    <property type="entry name" value="Transferase(Phosphotransferase) domain 1"/>
    <property type="match status" value="1"/>
</dbReference>